<evidence type="ECO:0000256" key="1">
    <source>
        <dbReference type="ARBA" id="ARBA00004123"/>
    </source>
</evidence>
<evidence type="ECO:0000313" key="15">
    <source>
        <dbReference type="Proteomes" id="UP000094336"/>
    </source>
</evidence>
<evidence type="ECO:0000256" key="5">
    <source>
        <dbReference type="ARBA" id="ARBA00022723"/>
    </source>
</evidence>
<dbReference type="Proteomes" id="UP000094336">
    <property type="component" value="Unassembled WGS sequence"/>
</dbReference>
<evidence type="ECO:0000313" key="14">
    <source>
        <dbReference type="EMBL" id="ODQ82194.1"/>
    </source>
</evidence>
<sequence>MGRYSVKRYKTKRRTRDLDSIFYEDLASAERRDELLNKQPLDETKPGLGQHYCIECAKYFENKVAIKTHLKGGIHKRRVKDLNARPYTPLESLAASGTNMELFAQSVEKYKMLDAQRKIDMAKEAELVKQQEEAEEAAKKELEAVEAAEIASARAAKKAVNAPAEEVDEDDNLEDAKMDDEVVMA</sequence>
<keyword evidence="8" id="KW-0539">Nucleus</keyword>
<dbReference type="PROSITE" id="PS00028">
    <property type="entry name" value="ZINC_FINGER_C2H2_1"/>
    <property type="match status" value="1"/>
</dbReference>
<dbReference type="InterPro" id="IPR013087">
    <property type="entry name" value="Znf_C2H2_type"/>
</dbReference>
<dbReference type="GO" id="GO:0043023">
    <property type="term" value="F:ribosomal large subunit binding"/>
    <property type="evidence" value="ECO:0007669"/>
    <property type="project" value="EnsemblFungi"/>
</dbReference>
<keyword evidence="5" id="KW-0479">Metal-binding</keyword>
<dbReference type="GO" id="GO:0005634">
    <property type="term" value="C:nucleus"/>
    <property type="evidence" value="ECO:0007669"/>
    <property type="project" value="UniProtKB-SubCell"/>
</dbReference>
<evidence type="ECO:0000256" key="3">
    <source>
        <dbReference type="ARBA" id="ARBA00022490"/>
    </source>
</evidence>
<dbReference type="GeneID" id="30145161"/>
<keyword evidence="6 10" id="KW-0863">Zinc-finger</keyword>
<comment type="similarity">
    <text evidence="9">Belongs to the ZNF593/BUD20 C2H2-type zinc-finger protein family.</text>
</comment>
<evidence type="ECO:0000256" key="11">
    <source>
        <dbReference type="SAM" id="Coils"/>
    </source>
</evidence>
<keyword evidence="3" id="KW-0963">Cytoplasm</keyword>
<feature type="coiled-coil region" evidence="11">
    <location>
        <begin position="121"/>
        <end position="151"/>
    </location>
</feature>
<keyword evidence="11" id="KW-0175">Coiled coil</keyword>
<evidence type="ECO:0000259" key="13">
    <source>
        <dbReference type="PROSITE" id="PS50157"/>
    </source>
</evidence>
<dbReference type="GO" id="GO:0008270">
    <property type="term" value="F:zinc ion binding"/>
    <property type="evidence" value="ECO:0007669"/>
    <property type="project" value="UniProtKB-KW"/>
</dbReference>
<evidence type="ECO:0000256" key="12">
    <source>
        <dbReference type="SAM" id="MobiDB-lite"/>
    </source>
</evidence>
<accession>A0A1E3QXC8</accession>
<dbReference type="EMBL" id="KV454426">
    <property type="protein sequence ID" value="ODQ82194.1"/>
    <property type="molecule type" value="Genomic_DNA"/>
</dbReference>
<evidence type="ECO:0000256" key="10">
    <source>
        <dbReference type="PROSITE-ProRule" id="PRU00042"/>
    </source>
</evidence>
<feature type="region of interest" description="Disordered" evidence="12">
    <location>
        <begin position="155"/>
        <end position="185"/>
    </location>
</feature>
<feature type="domain" description="C2H2-type" evidence="13">
    <location>
        <begin position="51"/>
        <end position="80"/>
    </location>
</feature>
<dbReference type="InterPro" id="IPR051879">
    <property type="entry name" value="C2H2-ZF_Maturation_Protein"/>
</dbReference>
<dbReference type="PANTHER" id="PTHR46095">
    <property type="entry name" value="ZINC FINGER PROTEIN 593"/>
    <property type="match status" value="1"/>
</dbReference>
<dbReference type="GO" id="GO:0005737">
    <property type="term" value="C:cytoplasm"/>
    <property type="evidence" value="ECO:0007669"/>
    <property type="project" value="UniProtKB-SubCell"/>
</dbReference>
<feature type="compositionally biased region" description="Basic and acidic residues" evidence="12">
    <location>
        <begin position="174"/>
        <end position="185"/>
    </location>
</feature>
<name>A0A1E3QXC8_9ASCO</name>
<dbReference type="GO" id="GO:0003676">
    <property type="term" value="F:nucleic acid binding"/>
    <property type="evidence" value="ECO:0007669"/>
    <property type="project" value="InterPro"/>
</dbReference>
<dbReference type="FunFam" id="3.30.160.60:FF:000299">
    <property type="entry name" value="Zinc finger protein 593"/>
    <property type="match status" value="1"/>
</dbReference>
<dbReference type="Pfam" id="PF12171">
    <property type="entry name" value="zf-C2H2_jaz"/>
    <property type="match status" value="1"/>
</dbReference>
<dbReference type="PANTHER" id="PTHR46095:SF1">
    <property type="entry name" value="ZINC FINGER PROTEIN 593"/>
    <property type="match status" value="1"/>
</dbReference>
<dbReference type="SUPFAM" id="SSF57667">
    <property type="entry name" value="beta-beta-alpha zinc fingers"/>
    <property type="match status" value="1"/>
</dbReference>
<dbReference type="Gene3D" id="3.30.160.60">
    <property type="entry name" value="Classic Zinc Finger"/>
    <property type="match status" value="1"/>
</dbReference>
<evidence type="ECO:0000256" key="8">
    <source>
        <dbReference type="ARBA" id="ARBA00023242"/>
    </source>
</evidence>
<keyword evidence="15" id="KW-1185">Reference proteome</keyword>
<dbReference type="SMART" id="SM00451">
    <property type="entry name" value="ZnF_U1"/>
    <property type="match status" value="1"/>
</dbReference>
<proteinExistence type="inferred from homology"/>
<dbReference type="AlphaFoldDB" id="A0A1E3QXC8"/>
<dbReference type="PROSITE" id="PS50157">
    <property type="entry name" value="ZINC_FINGER_C2H2_2"/>
    <property type="match status" value="1"/>
</dbReference>
<dbReference type="OrthoDB" id="24683at2759"/>
<dbReference type="GO" id="GO:0000055">
    <property type="term" value="P:ribosomal large subunit export from nucleus"/>
    <property type="evidence" value="ECO:0007669"/>
    <property type="project" value="EnsemblFungi"/>
</dbReference>
<dbReference type="GO" id="GO:0030687">
    <property type="term" value="C:preribosome, large subunit precursor"/>
    <property type="evidence" value="ECO:0007669"/>
    <property type="project" value="EnsemblFungi"/>
</dbReference>
<keyword evidence="7" id="KW-0862">Zinc</keyword>
<evidence type="ECO:0000256" key="2">
    <source>
        <dbReference type="ARBA" id="ARBA00004496"/>
    </source>
</evidence>
<keyword evidence="4" id="KW-0690">Ribosome biogenesis</keyword>
<comment type="subcellular location">
    <subcellularLocation>
        <location evidence="2">Cytoplasm</location>
    </subcellularLocation>
    <subcellularLocation>
        <location evidence="1">Nucleus</location>
    </subcellularLocation>
</comment>
<dbReference type="STRING" id="984486.A0A1E3QXC8"/>
<evidence type="ECO:0000256" key="4">
    <source>
        <dbReference type="ARBA" id="ARBA00022517"/>
    </source>
</evidence>
<dbReference type="RefSeq" id="XP_018987522.1">
    <property type="nucleotide sequence ID" value="XM_019127308.1"/>
</dbReference>
<dbReference type="InterPro" id="IPR036236">
    <property type="entry name" value="Znf_C2H2_sf"/>
</dbReference>
<dbReference type="InterPro" id="IPR003604">
    <property type="entry name" value="Matrin/U1-like-C_Znf_C2H2"/>
</dbReference>
<evidence type="ECO:0000256" key="7">
    <source>
        <dbReference type="ARBA" id="ARBA00022833"/>
    </source>
</evidence>
<evidence type="ECO:0000256" key="9">
    <source>
        <dbReference type="ARBA" id="ARBA00038064"/>
    </source>
</evidence>
<evidence type="ECO:0000256" key="6">
    <source>
        <dbReference type="ARBA" id="ARBA00022771"/>
    </source>
</evidence>
<dbReference type="InterPro" id="IPR022755">
    <property type="entry name" value="Znf_C2H2_jaz"/>
</dbReference>
<organism evidence="14 15">
    <name type="scientific">Babjeviella inositovora NRRL Y-12698</name>
    <dbReference type="NCBI Taxonomy" id="984486"/>
    <lineage>
        <taxon>Eukaryota</taxon>
        <taxon>Fungi</taxon>
        <taxon>Dikarya</taxon>
        <taxon>Ascomycota</taxon>
        <taxon>Saccharomycotina</taxon>
        <taxon>Pichiomycetes</taxon>
        <taxon>Serinales incertae sedis</taxon>
        <taxon>Babjeviella</taxon>
    </lineage>
</organism>
<reference evidence="15" key="1">
    <citation type="submission" date="2016-05" db="EMBL/GenBank/DDBJ databases">
        <title>Comparative genomics of biotechnologically important yeasts.</title>
        <authorList>
            <consortium name="DOE Joint Genome Institute"/>
            <person name="Riley R."/>
            <person name="Haridas S."/>
            <person name="Wolfe K.H."/>
            <person name="Lopes M.R."/>
            <person name="Hittinger C.T."/>
            <person name="Goker M."/>
            <person name="Salamov A."/>
            <person name="Wisecaver J."/>
            <person name="Long T.M."/>
            <person name="Aerts A.L."/>
            <person name="Barry K."/>
            <person name="Choi C."/>
            <person name="Clum A."/>
            <person name="Coughlan A.Y."/>
            <person name="Deshpande S."/>
            <person name="Douglass A.P."/>
            <person name="Hanson S.J."/>
            <person name="Klenk H.-P."/>
            <person name="Labutti K."/>
            <person name="Lapidus A."/>
            <person name="Lindquist E."/>
            <person name="Lipzen A."/>
            <person name="Meier-Kolthoff J.P."/>
            <person name="Ohm R.A."/>
            <person name="Otillar R.P."/>
            <person name="Pangilinan J."/>
            <person name="Peng Y."/>
            <person name="Rokas A."/>
            <person name="Rosa C.A."/>
            <person name="Scheuner C."/>
            <person name="Sibirny A.A."/>
            <person name="Slot J.C."/>
            <person name="Stielow J.B."/>
            <person name="Sun H."/>
            <person name="Kurtzman C.P."/>
            <person name="Blackwell M."/>
            <person name="Grigoriev I.V."/>
            <person name="Jeffries T.W."/>
        </authorList>
    </citation>
    <scope>NUCLEOTIDE SEQUENCE [LARGE SCALE GENOMIC DNA]</scope>
    <source>
        <strain evidence="15">NRRL Y-12698</strain>
    </source>
</reference>
<feature type="compositionally biased region" description="Low complexity" evidence="12">
    <location>
        <begin position="155"/>
        <end position="164"/>
    </location>
</feature>
<gene>
    <name evidence="14" type="ORF">BABINDRAFT_158841</name>
</gene>
<protein>
    <recommendedName>
        <fullName evidence="13">C2H2-type domain-containing protein</fullName>
    </recommendedName>
</protein>